<evidence type="ECO:0000313" key="1">
    <source>
        <dbReference type="EMBL" id="GIY29623.1"/>
    </source>
</evidence>
<evidence type="ECO:0000313" key="2">
    <source>
        <dbReference type="Proteomes" id="UP001054837"/>
    </source>
</evidence>
<gene>
    <name evidence="1" type="ORF">CDAR_119471</name>
</gene>
<dbReference type="Proteomes" id="UP001054837">
    <property type="component" value="Unassembled WGS sequence"/>
</dbReference>
<sequence>MQQLCFLLEIKQALTPIYWPQISYVKMKNRDVRPKFTILVGNNHTIRSVKLLPFSFALNGANKKRKGKRKKFAASCEGPFIIVTQSSPTSYEEGILPLLTYL</sequence>
<dbReference type="AlphaFoldDB" id="A0AAV4S5Y0"/>
<organism evidence="1 2">
    <name type="scientific">Caerostris darwini</name>
    <dbReference type="NCBI Taxonomy" id="1538125"/>
    <lineage>
        <taxon>Eukaryota</taxon>
        <taxon>Metazoa</taxon>
        <taxon>Ecdysozoa</taxon>
        <taxon>Arthropoda</taxon>
        <taxon>Chelicerata</taxon>
        <taxon>Arachnida</taxon>
        <taxon>Araneae</taxon>
        <taxon>Araneomorphae</taxon>
        <taxon>Entelegynae</taxon>
        <taxon>Araneoidea</taxon>
        <taxon>Araneidae</taxon>
        <taxon>Caerostris</taxon>
    </lineage>
</organism>
<name>A0AAV4S5Y0_9ARAC</name>
<keyword evidence="2" id="KW-1185">Reference proteome</keyword>
<protein>
    <submittedName>
        <fullName evidence="1">Uncharacterized protein</fullName>
    </submittedName>
</protein>
<dbReference type="EMBL" id="BPLQ01007340">
    <property type="protein sequence ID" value="GIY29623.1"/>
    <property type="molecule type" value="Genomic_DNA"/>
</dbReference>
<accession>A0AAV4S5Y0</accession>
<proteinExistence type="predicted"/>
<reference evidence="1 2" key="1">
    <citation type="submission" date="2021-06" db="EMBL/GenBank/DDBJ databases">
        <title>Caerostris darwini draft genome.</title>
        <authorList>
            <person name="Kono N."/>
            <person name="Arakawa K."/>
        </authorList>
    </citation>
    <scope>NUCLEOTIDE SEQUENCE [LARGE SCALE GENOMIC DNA]</scope>
</reference>
<comment type="caution">
    <text evidence="1">The sequence shown here is derived from an EMBL/GenBank/DDBJ whole genome shotgun (WGS) entry which is preliminary data.</text>
</comment>